<evidence type="ECO:0000313" key="2">
    <source>
        <dbReference type="EMBL" id="EKC30285.1"/>
    </source>
</evidence>
<keyword evidence="1" id="KW-0676">Redox-active center</keyword>
<dbReference type="GO" id="GO:0005794">
    <property type="term" value="C:Golgi apparatus"/>
    <property type="evidence" value="ECO:0007669"/>
    <property type="project" value="TreeGrafter"/>
</dbReference>
<dbReference type="NCBIfam" id="TIGR02174">
    <property type="entry name" value="CXXU_selWTH"/>
    <property type="match status" value="1"/>
</dbReference>
<proteinExistence type="predicted"/>
<dbReference type="AlphaFoldDB" id="K1QN44"/>
<name>K1QN44_MAGGI</name>
<dbReference type="OrthoDB" id="1933874at2759"/>
<dbReference type="Pfam" id="PF10262">
    <property type="entry name" value="Rdx"/>
    <property type="match status" value="1"/>
</dbReference>
<organism evidence="2">
    <name type="scientific">Magallana gigas</name>
    <name type="common">Pacific oyster</name>
    <name type="synonym">Crassostrea gigas</name>
    <dbReference type="NCBI Taxonomy" id="29159"/>
    <lineage>
        <taxon>Eukaryota</taxon>
        <taxon>Metazoa</taxon>
        <taxon>Spiralia</taxon>
        <taxon>Lophotrochozoa</taxon>
        <taxon>Mollusca</taxon>
        <taxon>Bivalvia</taxon>
        <taxon>Autobranchia</taxon>
        <taxon>Pteriomorphia</taxon>
        <taxon>Ostreida</taxon>
        <taxon>Ostreoidea</taxon>
        <taxon>Ostreidae</taxon>
        <taxon>Magallana</taxon>
    </lineage>
</organism>
<dbReference type="HOGENOM" id="CLU_164858_0_0_1"/>
<evidence type="ECO:0000256" key="1">
    <source>
        <dbReference type="ARBA" id="ARBA00023284"/>
    </source>
</evidence>
<accession>K1QN44</accession>
<dbReference type="InParanoid" id="K1QN44"/>
<sequence length="114" mass="12754">MPPRKRKTVTKTTNVSEETVAEKKAKSSAPVPRVYKKKATALAEAIKAEVEDIHIEYNPSAPRRGSFEVTLIVGDGETQEVLLWSGIKKGPPRKLKFPEDHKLITEMMKKNLNA</sequence>
<reference evidence="2" key="1">
    <citation type="journal article" date="2012" name="Nature">
        <title>The oyster genome reveals stress adaptation and complexity of shell formation.</title>
        <authorList>
            <person name="Zhang G."/>
            <person name="Fang X."/>
            <person name="Guo X."/>
            <person name="Li L."/>
            <person name="Luo R."/>
            <person name="Xu F."/>
            <person name="Yang P."/>
            <person name="Zhang L."/>
            <person name="Wang X."/>
            <person name="Qi H."/>
            <person name="Xiong Z."/>
            <person name="Que H."/>
            <person name="Xie Y."/>
            <person name="Holland P.W."/>
            <person name="Paps J."/>
            <person name="Zhu Y."/>
            <person name="Wu F."/>
            <person name="Chen Y."/>
            <person name="Wang J."/>
            <person name="Peng C."/>
            <person name="Meng J."/>
            <person name="Yang L."/>
            <person name="Liu J."/>
            <person name="Wen B."/>
            <person name="Zhang N."/>
            <person name="Huang Z."/>
            <person name="Zhu Q."/>
            <person name="Feng Y."/>
            <person name="Mount A."/>
            <person name="Hedgecock D."/>
            <person name="Xu Z."/>
            <person name="Liu Y."/>
            <person name="Domazet-Loso T."/>
            <person name="Du Y."/>
            <person name="Sun X."/>
            <person name="Zhang S."/>
            <person name="Liu B."/>
            <person name="Cheng P."/>
            <person name="Jiang X."/>
            <person name="Li J."/>
            <person name="Fan D."/>
            <person name="Wang W."/>
            <person name="Fu W."/>
            <person name="Wang T."/>
            <person name="Wang B."/>
            <person name="Zhang J."/>
            <person name="Peng Z."/>
            <person name="Li Y."/>
            <person name="Li N."/>
            <person name="Wang J."/>
            <person name="Chen M."/>
            <person name="He Y."/>
            <person name="Tan F."/>
            <person name="Song X."/>
            <person name="Zheng Q."/>
            <person name="Huang R."/>
            <person name="Yang H."/>
            <person name="Du X."/>
            <person name="Chen L."/>
            <person name="Yang M."/>
            <person name="Gaffney P.M."/>
            <person name="Wang S."/>
            <person name="Luo L."/>
            <person name="She Z."/>
            <person name="Ming Y."/>
            <person name="Huang W."/>
            <person name="Zhang S."/>
            <person name="Huang B."/>
            <person name="Zhang Y."/>
            <person name="Qu T."/>
            <person name="Ni P."/>
            <person name="Miao G."/>
            <person name="Wang J."/>
            <person name="Wang Q."/>
            <person name="Steinberg C.E."/>
            <person name="Wang H."/>
            <person name="Li N."/>
            <person name="Qian L."/>
            <person name="Zhang G."/>
            <person name="Li Y."/>
            <person name="Yang H."/>
            <person name="Liu X."/>
            <person name="Wang J."/>
            <person name="Yin Y."/>
            <person name="Wang J."/>
        </authorList>
    </citation>
    <scope>NUCLEOTIDE SEQUENCE [LARGE SCALE GENOMIC DNA]</scope>
    <source>
        <strain evidence="2">05x7-T-G4-1.051#20</strain>
    </source>
</reference>
<protein>
    <submittedName>
        <fullName evidence="2">Selenoprotein H</fullName>
    </submittedName>
</protein>
<dbReference type="PANTHER" id="PTHR33638">
    <property type="entry name" value="SELENOPROTEIN H"/>
    <property type="match status" value="1"/>
</dbReference>
<dbReference type="PANTHER" id="PTHR33638:SF1">
    <property type="entry name" value="SELENOPROTEIN H"/>
    <property type="match status" value="1"/>
</dbReference>
<dbReference type="Gene3D" id="3.40.30.10">
    <property type="entry name" value="Glutaredoxin"/>
    <property type="match status" value="1"/>
</dbReference>
<dbReference type="InterPro" id="IPR011893">
    <property type="entry name" value="Selenoprotein_Rdx-typ"/>
</dbReference>
<gene>
    <name evidence="2" type="ORF">CGI_10024517</name>
</gene>
<dbReference type="EMBL" id="JH818600">
    <property type="protein sequence ID" value="EKC30285.1"/>
    <property type="molecule type" value="Genomic_DNA"/>
</dbReference>
<dbReference type="InterPro" id="IPR052674">
    <property type="entry name" value="SelWTH-like"/>
</dbReference>